<organism evidence="5 6">
    <name type="scientific">Novipirellula galeiformis</name>
    <dbReference type="NCBI Taxonomy" id="2528004"/>
    <lineage>
        <taxon>Bacteria</taxon>
        <taxon>Pseudomonadati</taxon>
        <taxon>Planctomycetota</taxon>
        <taxon>Planctomycetia</taxon>
        <taxon>Pirellulales</taxon>
        <taxon>Pirellulaceae</taxon>
        <taxon>Novipirellula</taxon>
    </lineage>
</organism>
<evidence type="ECO:0000313" key="5">
    <source>
        <dbReference type="EMBL" id="TWU20965.1"/>
    </source>
</evidence>
<dbReference type="RefSeq" id="WP_146596104.1">
    <property type="nucleotide sequence ID" value="NZ_SJPT01000007.1"/>
</dbReference>
<evidence type="ECO:0000256" key="1">
    <source>
        <dbReference type="ARBA" id="ARBA00022527"/>
    </source>
</evidence>
<dbReference type="InterPro" id="IPR005177">
    <property type="entry name" value="Kinase-pyrophosphorylase"/>
</dbReference>
<dbReference type="GO" id="GO:0005524">
    <property type="term" value="F:ATP binding"/>
    <property type="evidence" value="ECO:0007669"/>
    <property type="project" value="InterPro"/>
</dbReference>
<evidence type="ECO:0000256" key="3">
    <source>
        <dbReference type="ARBA" id="ARBA00022741"/>
    </source>
</evidence>
<dbReference type="EC" id="2.7.11.32" evidence="5"/>
<name>A0A5C6CA61_9BACT</name>
<evidence type="ECO:0000256" key="2">
    <source>
        <dbReference type="ARBA" id="ARBA00022679"/>
    </source>
</evidence>
<comment type="caution">
    <text evidence="5">The sequence shown here is derived from an EMBL/GenBank/DDBJ whole genome shotgun (WGS) entry which is preliminary data.</text>
</comment>
<dbReference type="EMBL" id="SJPT01000007">
    <property type="protein sequence ID" value="TWU20965.1"/>
    <property type="molecule type" value="Genomic_DNA"/>
</dbReference>
<dbReference type="Proteomes" id="UP000316304">
    <property type="component" value="Unassembled WGS sequence"/>
</dbReference>
<keyword evidence="4" id="KW-0418">Kinase</keyword>
<keyword evidence="1" id="KW-0723">Serine/threonine-protein kinase</keyword>
<evidence type="ECO:0000313" key="6">
    <source>
        <dbReference type="Proteomes" id="UP000316304"/>
    </source>
</evidence>
<dbReference type="AlphaFoldDB" id="A0A5C6CA61"/>
<evidence type="ECO:0000256" key="4">
    <source>
        <dbReference type="ARBA" id="ARBA00022777"/>
    </source>
</evidence>
<gene>
    <name evidence="5" type="primary">yqfL</name>
    <name evidence="5" type="ORF">Pla52o_39970</name>
</gene>
<keyword evidence="2 5" id="KW-0808">Transferase</keyword>
<protein>
    <submittedName>
        <fullName evidence="5">Putative pyruvate, phosphate dikinase regulatory protein</fullName>
        <ecNumber evidence="5">2.7.11.32</ecNumber>
    </submittedName>
</protein>
<keyword evidence="3" id="KW-0547">Nucleotide-binding</keyword>
<sequence length="278" mass="31266">MTTTQSLPIIILSGGTGRTAEQLLRATLAQFPDNEVEMIPKTGIRSTDKALKVVREASSMGAVICHSLVDPKIRQAVQSEVRRLAVPCIDVLGPSLALVGDHLHRQPRGRAGLLYELHRDQLDRMAAMDFTLAHDDGKRISELKKADVVLVGASRTSKSVTCFYLAFRGIRAANVPLIPNHPLPTELLRLNSRRVIGLTMNAAHLEYIRQNRLDRMSNRPVPHYANLRDIQAELREIRSVMLEHHWECLDVSYKATEEVADRVVEMLPRRRGRKPSQL</sequence>
<keyword evidence="6" id="KW-1185">Reference proteome</keyword>
<dbReference type="NCBIfam" id="NF003742">
    <property type="entry name" value="PRK05339.1"/>
    <property type="match status" value="1"/>
</dbReference>
<proteinExistence type="predicted"/>
<accession>A0A5C6CA61</accession>
<dbReference type="GO" id="GO:0004674">
    <property type="term" value="F:protein serine/threonine kinase activity"/>
    <property type="evidence" value="ECO:0007669"/>
    <property type="project" value="UniProtKB-KW"/>
</dbReference>
<dbReference type="PANTHER" id="PTHR31756">
    <property type="entry name" value="PYRUVATE, PHOSPHATE DIKINASE REGULATORY PROTEIN 1, CHLOROPLASTIC"/>
    <property type="match status" value="1"/>
</dbReference>
<dbReference type="OrthoDB" id="9782201at2"/>
<keyword evidence="5" id="KW-0670">Pyruvate</keyword>
<dbReference type="PANTHER" id="PTHR31756:SF3">
    <property type="entry name" value="PYRUVATE, PHOSPHATE DIKINASE REGULATORY PROTEIN 1, CHLOROPLASTIC"/>
    <property type="match status" value="1"/>
</dbReference>
<reference evidence="5 6" key="1">
    <citation type="submission" date="2019-02" db="EMBL/GenBank/DDBJ databases">
        <title>Deep-cultivation of Planctomycetes and their phenomic and genomic characterization uncovers novel biology.</title>
        <authorList>
            <person name="Wiegand S."/>
            <person name="Jogler M."/>
            <person name="Boedeker C."/>
            <person name="Pinto D."/>
            <person name="Vollmers J."/>
            <person name="Rivas-Marin E."/>
            <person name="Kohn T."/>
            <person name="Peeters S.H."/>
            <person name="Heuer A."/>
            <person name="Rast P."/>
            <person name="Oberbeckmann S."/>
            <person name="Bunk B."/>
            <person name="Jeske O."/>
            <person name="Meyerdierks A."/>
            <person name="Storesund J.E."/>
            <person name="Kallscheuer N."/>
            <person name="Luecker S."/>
            <person name="Lage O.M."/>
            <person name="Pohl T."/>
            <person name="Merkel B.J."/>
            <person name="Hornburger P."/>
            <person name="Mueller R.-W."/>
            <person name="Bruemmer F."/>
            <person name="Labrenz M."/>
            <person name="Spormann A.M."/>
            <person name="Op Den Camp H."/>
            <person name="Overmann J."/>
            <person name="Amann R."/>
            <person name="Jetten M.S.M."/>
            <person name="Mascher T."/>
            <person name="Medema M.H."/>
            <person name="Devos D.P."/>
            <person name="Kaster A.-K."/>
            <person name="Ovreas L."/>
            <person name="Rohde M."/>
            <person name="Galperin M.Y."/>
            <person name="Jogler C."/>
        </authorList>
    </citation>
    <scope>NUCLEOTIDE SEQUENCE [LARGE SCALE GENOMIC DNA]</scope>
    <source>
        <strain evidence="5 6">Pla52o</strain>
    </source>
</reference>
<dbReference type="Pfam" id="PF03618">
    <property type="entry name" value="Kinase-PPPase"/>
    <property type="match status" value="1"/>
</dbReference>